<name>A0A2V1DB75_9PLEO</name>
<evidence type="ECO:0000313" key="2">
    <source>
        <dbReference type="Proteomes" id="UP000244855"/>
    </source>
</evidence>
<gene>
    <name evidence="1" type="ORF">DM02DRAFT_617995</name>
</gene>
<dbReference type="NCBIfam" id="TIGR01668">
    <property type="entry name" value="YqeG_hyp_ppase"/>
    <property type="match status" value="1"/>
</dbReference>
<dbReference type="AlphaFoldDB" id="A0A2V1DB75"/>
<dbReference type="EMBL" id="KZ805501">
    <property type="protein sequence ID" value="PVH95295.1"/>
    <property type="molecule type" value="Genomic_DNA"/>
</dbReference>
<organism evidence="1 2">
    <name type="scientific">Periconia macrospinosa</name>
    <dbReference type="NCBI Taxonomy" id="97972"/>
    <lineage>
        <taxon>Eukaryota</taxon>
        <taxon>Fungi</taxon>
        <taxon>Dikarya</taxon>
        <taxon>Ascomycota</taxon>
        <taxon>Pezizomycotina</taxon>
        <taxon>Dothideomycetes</taxon>
        <taxon>Pleosporomycetidae</taxon>
        <taxon>Pleosporales</taxon>
        <taxon>Massarineae</taxon>
        <taxon>Periconiaceae</taxon>
        <taxon>Periconia</taxon>
    </lineage>
</organism>
<evidence type="ECO:0000313" key="1">
    <source>
        <dbReference type="EMBL" id="PVH95295.1"/>
    </source>
</evidence>
<dbReference type="GO" id="GO:0008962">
    <property type="term" value="F:phosphatidylglycerophosphatase activity"/>
    <property type="evidence" value="ECO:0007669"/>
    <property type="project" value="InterPro"/>
</dbReference>
<dbReference type="Proteomes" id="UP000244855">
    <property type="component" value="Unassembled WGS sequence"/>
</dbReference>
<accession>A0A2V1DB75</accession>
<dbReference type="OrthoDB" id="198652at2759"/>
<keyword evidence="2" id="KW-1185">Reference proteome</keyword>
<protein>
    <submittedName>
        <fullName evidence="1">HAD-superfamily phosphatase</fullName>
    </submittedName>
</protein>
<dbReference type="FunFam" id="3.40.50.1000:FF:000165">
    <property type="entry name" value="HAD superfamily phosphatase"/>
    <property type="match status" value="1"/>
</dbReference>
<dbReference type="InterPro" id="IPR036412">
    <property type="entry name" value="HAD-like_sf"/>
</dbReference>
<dbReference type="Pfam" id="PF09419">
    <property type="entry name" value="PGP_phosphatase"/>
    <property type="match status" value="1"/>
</dbReference>
<dbReference type="InterPro" id="IPR010021">
    <property type="entry name" value="PGPP1/Gep4"/>
</dbReference>
<sequence>MNFSGTVNVFRLFRDPTLCLPQHTVSTFNHLPVPLSKAFPKKNGEKEVDIRAVILDKDNCFAIPHTDEVHKPYHDKFQELRRVYPGSKLLIVSNTAGTDDDKNQAQAAVLEKNTGVKVLRHSTKKPGCKDEVLSYFTHHSDSGVTSPEQIAVVGDRLFTDVMMANLMGGYGFWIKDGIVERKSFFARVEDRLAGFLLKRGYCPPDPSNTFE</sequence>
<proteinExistence type="predicted"/>
<reference evidence="1 2" key="1">
    <citation type="journal article" date="2018" name="Sci. Rep.">
        <title>Comparative genomics provides insights into the lifestyle and reveals functional heterogeneity of dark septate endophytic fungi.</title>
        <authorList>
            <person name="Knapp D.G."/>
            <person name="Nemeth J.B."/>
            <person name="Barry K."/>
            <person name="Hainaut M."/>
            <person name="Henrissat B."/>
            <person name="Johnson J."/>
            <person name="Kuo A."/>
            <person name="Lim J.H.P."/>
            <person name="Lipzen A."/>
            <person name="Nolan M."/>
            <person name="Ohm R.A."/>
            <person name="Tamas L."/>
            <person name="Grigoriev I.V."/>
            <person name="Spatafora J.W."/>
            <person name="Nagy L.G."/>
            <person name="Kovacs G.M."/>
        </authorList>
    </citation>
    <scope>NUCLEOTIDE SEQUENCE [LARGE SCALE GENOMIC DNA]</scope>
    <source>
        <strain evidence="1 2">DSE2036</strain>
    </source>
</reference>
<dbReference type="SUPFAM" id="SSF56784">
    <property type="entry name" value="HAD-like"/>
    <property type="match status" value="1"/>
</dbReference>
<dbReference type="Gene3D" id="3.40.50.1000">
    <property type="entry name" value="HAD superfamily/HAD-like"/>
    <property type="match status" value="1"/>
</dbReference>
<dbReference type="InterPro" id="IPR023214">
    <property type="entry name" value="HAD_sf"/>
</dbReference>
<dbReference type="STRING" id="97972.A0A2V1DB75"/>
<dbReference type="InterPro" id="IPR027706">
    <property type="entry name" value="PGP_Pase"/>
</dbReference>